<protein>
    <submittedName>
        <fullName evidence="3">F-box protein</fullName>
    </submittedName>
</protein>
<dbReference type="PANTHER" id="PTHR33736">
    <property type="entry name" value="F-BOX PROTEIN-RELATED"/>
    <property type="match status" value="1"/>
</dbReference>
<evidence type="ECO:0000256" key="1">
    <source>
        <dbReference type="SAM" id="Phobius"/>
    </source>
</evidence>
<reference evidence="3" key="1">
    <citation type="submission" date="2019-12" db="EMBL/GenBank/DDBJ databases">
        <authorList>
            <person name="Scholes J."/>
        </authorList>
    </citation>
    <scope>NUCLEOTIDE SEQUENCE</scope>
</reference>
<dbReference type="InterPro" id="IPR045283">
    <property type="entry name" value="AT3G44326-like"/>
</dbReference>
<dbReference type="PANTHER" id="PTHR33736:SF18">
    <property type="entry name" value="F-BOX DOMAIN-CONTAINING PROTEIN"/>
    <property type="match status" value="1"/>
</dbReference>
<evidence type="ECO:0000313" key="3">
    <source>
        <dbReference type="EMBL" id="CAA0841321.1"/>
    </source>
</evidence>
<comment type="caution">
    <text evidence="3">The sequence shown here is derived from an EMBL/GenBank/DDBJ whole genome shotgun (WGS) entry which is preliminary data.</text>
</comment>
<dbReference type="Pfam" id="PF12937">
    <property type="entry name" value="F-box-like"/>
    <property type="match status" value="1"/>
</dbReference>
<dbReference type="Gene3D" id="1.20.1280.50">
    <property type="match status" value="1"/>
</dbReference>
<keyword evidence="1" id="KW-0812">Transmembrane</keyword>
<dbReference type="InterPro" id="IPR001810">
    <property type="entry name" value="F-box_dom"/>
</dbReference>
<dbReference type="InterPro" id="IPR036047">
    <property type="entry name" value="F-box-like_dom_sf"/>
</dbReference>
<gene>
    <name evidence="3" type="ORF">SHERM_07336</name>
</gene>
<keyword evidence="4" id="KW-1185">Reference proteome</keyword>
<accession>A0A9N7RR43</accession>
<dbReference type="AlphaFoldDB" id="A0A9N7RR43"/>
<feature type="domain" description="F-box" evidence="2">
    <location>
        <begin position="22"/>
        <end position="63"/>
    </location>
</feature>
<proteinExistence type="predicted"/>
<name>A0A9N7RR43_STRHE</name>
<dbReference type="Proteomes" id="UP001153555">
    <property type="component" value="Unassembled WGS sequence"/>
</dbReference>
<organism evidence="3 4">
    <name type="scientific">Striga hermonthica</name>
    <name type="common">Purple witchweed</name>
    <name type="synonym">Buchnera hermonthica</name>
    <dbReference type="NCBI Taxonomy" id="68872"/>
    <lineage>
        <taxon>Eukaryota</taxon>
        <taxon>Viridiplantae</taxon>
        <taxon>Streptophyta</taxon>
        <taxon>Embryophyta</taxon>
        <taxon>Tracheophyta</taxon>
        <taxon>Spermatophyta</taxon>
        <taxon>Magnoliopsida</taxon>
        <taxon>eudicotyledons</taxon>
        <taxon>Gunneridae</taxon>
        <taxon>Pentapetalae</taxon>
        <taxon>asterids</taxon>
        <taxon>lamiids</taxon>
        <taxon>Lamiales</taxon>
        <taxon>Orobanchaceae</taxon>
        <taxon>Buchnereae</taxon>
        <taxon>Striga</taxon>
    </lineage>
</organism>
<evidence type="ECO:0000313" key="4">
    <source>
        <dbReference type="Proteomes" id="UP001153555"/>
    </source>
</evidence>
<keyword evidence="1" id="KW-1133">Transmembrane helix</keyword>
<sequence length="337" mass="37112">MCTTSTCTADVAGTTTITAVHPDVIRSHILNRLDGAALAAASCTSPQLRSLCREDWLWREICNSTWPSTADPAIRAAISALPSGHRSLYSDCFPSARPHPSSHGKTILPPEFLISAVDIYFAGRLIHSKVLKTETLSGWFQRSPFRLDLLSPKETLRTPLQFDDDWAARAAALLRVSWILIDPRRGRAVNVAGSCSVEARRDWLTGDLQLRYATVVDGGGGEMFLGGVEVVVAAGENVSVREVSVRLEDVEGRVVAGADGLRVLGLAMEGRRWRADGEAERGAYEMFVRAKVGYRERKERRERRMDLACVAAGVWIFVSILVFFSVRMKISFGGIMF</sequence>
<dbReference type="EMBL" id="CACSLK010034108">
    <property type="protein sequence ID" value="CAA0841321.1"/>
    <property type="molecule type" value="Genomic_DNA"/>
</dbReference>
<evidence type="ECO:0000259" key="2">
    <source>
        <dbReference type="Pfam" id="PF12937"/>
    </source>
</evidence>
<keyword evidence="1" id="KW-0472">Membrane</keyword>
<dbReference type="OrthoDB" id="671172at2759"/>
<feature type="transmembrane region" description="Helical" evidence="1">
    <location>
        <begin position="307"/>
        <end position="326"/>
    </location>
</feature>
<dbReference type="SUPFAM" id="SSF81383">
    <property type="entry name" value="F-box domain"/>
    <property type="match status" value="1"/>
</dbReference>